<accession>A0ABS5S2T4</accession>
<evidence type="ECO:0000313" key="2">
    <source>
        <dbReference type="Proteomes" id="UP001297092"/>
    </source>
</evidence>
<proteinExistence type="predicted"/>
<sequence length="199" mass="22393">MKFLLLVILALSFAGCNNYEKTDNVSSEENQLQQVASPKPEKTPQTFIVPGKRLGNIVLDQNFNPILDSLGKPDISNAGMGKAVNTWKHGKNLLTIYTNTQMGVEDFSRVKAIRSLSNDFKTEDNLGVSSSIDELKRYYRLDPAGKFTDNGKHYILYKTSKGIAFEVNMKQICNGVLLYSKETNPESFYNAIYPTFEKM</sequence>
<reference evidence="1 2" key="1">
    <citation type="submission" date="2021-05" db="EMBL/GenBank/DDBJ databases">
        <title>Aequorivita echinoideorum JCM 30378 genome.</title>
        <authorList>
            <person name="Zhang H."/>
            <person name="Li C."/>
        </authorList>
    </citation>
    <scope>NUCLEOTIDE SEQUENCE [LARGE SCALE GENOMIC DNA]</scope>
    <source>
        <strain evidence="1 2">JCM30378</strain>
    </source>
</reference>
<evidence type="ECO:0008006" key="3">
    <source>
        <dbReference type="Google" id="ProtNLM"/>
    </source>
</evidence>
<protein>
    <recommendedName>
        <fullName evidence="3">Lipoprotein</fullName>
    </recommendedName>
</protein>
<dbReference type="EMBL" id="JAHCTB010000002">
    <property type="protein sequence ID" value="MBT0607520.1"/>
    <property type="molecule type" value="Genomic_DNA"/>
</dbReference>
<dbReference type="RefSeq" id="WP_214112384.1">
    <property type="nucleotide sequence ID" value="NZ_JAHCTB010000002.1"/>
</dbReference>
<keyword evidence="2" id="KW-1185">Reference proteome</keyword>
<name>A0ABS5S2T4_9FLAO</name>
<organism evidence="1 2">
    <name type="scientific">Aequorivita echinoideorum</name>
    <dbReference type="NCBI Taxonomy" id="1549647"/>
    <lineage>
        <taxon>Bacteria</taxon>
        <taxon>Pseudomonadati</taxon>
        <taxon>Bacteroidota</taxon>
        <taxon>Flavobacteriia</taxon>
        <taxon>Flavobacteriales</taxon>
        <taxon>Flavobacteriaceae</taxon>
        <taxon>Aequorivita</taxon>
    </lineage>
</organism>
<dbReference type="Proteomes" id="UP001297092">
    <property type="component" value="Unassembled WGS sequence"/>
</dbReference>
<gene>
    <name evidence="1" type="ORF">KIV10_04945</name>
</gene>
<evidence type="ECO:0000313" key="1">
    <source>
        <dbReference type="EMBL" id="MBT0607520.1"/>
    </source>
</evidence>
<dbReference type="PROSITE" id="PS51257">
    <property type="entry name" value="PROKAR_LIPOPROTEIN"/>
    <property type="match status" value="1"/>
</dbReference>
<comment type="caution">
    <text evidence="1">The sequence shown here is derived from an EMBL/GenBank/DDBJ whole genome shotgun (WGS) entry which is preliminary data.</text>
</comment>